<evidence type="ECO:0000259" key="2">
    <source>
        <dbReference type="Pfam" id="PF13185"/>
    </source>
</evidence>
<feature type="compositionally biased region" description="Basic and acidic residues" evidence="1">
    <location>
        <begin position="237"/>
        <end position="250"/>
    </location>
</feature>
<protein>
    <recommendedName>
        <fullName evidence="2">GAF domain-containing protein</fullName>
    </recommendedName>
</protein>
<evidence type="ECO:0000256" key="1">
    <source>
        <dbReference type="SAM" id="MobiDB-lite"/>
    </source>
</evidence>
<dbReference type="Proteomes" id="UP000321685">
    <property type="component" value="Unassembled WGS sequence"/>
</dbReference>
<sequence>MQVLANDPTLIGLALQVGRTRTAQLDVGALVSGVCGALPMAVGVAGAVIVFTRAPDPLTGPVFASDPAANRLGELQHRRAAGPVQEAIATGCVVVTADLTRSESVEVAAVAAETGLASAVTVPIALDGRTVAALQLLGTGFRPVPGELAETVRPLVEALSARLSDASGFGRLSAAVARSTAALESGLPLAHATGILAERYRTDVEEAGRFLAGAAARAALPVEVHAAAVVAEVGRRDGTVRRDAGPRDDMPTDTPPPVSGEVPVPRDASTGRRHRRDDAGPLAWLAGDLPLPRHSRARREPRVPRRPEHGDARATADTEDGDGGPGSPRHRRADIS</sequence>
<evidence type="ECO:0000313" key="4">
    <source>
        <dbReference type="Proteomes" id="UP000321685"/>
    </source>
</evidence>
<dbReference type="Gene3D" id="3.30.450.40">
    <property type="match status" value="1"/>
</dbReference>
<comment type="caution">
    <text evidence="3">The sequence shown here is derived from an EMBL/GenBank/DDBJ whole genome shotgun (WGS) entry which is preliminary data.</text>
</comment>
<dbReference type="InterPro" id="IPR029016">
    <property type="entry name" value="GAF-like_dom_sf"/>
</dbReference>
<name>A0A511DIU1_9PSEU</name>
<accession>A0A511DIU1</accession>
<dbReference type="AlphaFoldDB" id="A0A511DIU1"/>
<feature type="region of interest" description="Disordered" evidence="1">
    <location>
        <begin position="237"/>
        <end position="336"/>
    </location>
</feature>
<feature type="compositionally biased region" description="Basic and acidic residues" evidence="1">
    <location>
        <begin position="298"/>
        <end position="316"/>
    </location>
</feature>
<proteinExistence type="predicted"/>
<feature type="domain" description="GAF" evidence="2">
    <location>
        <begin position="26"/>
        <end position="157"/>
    </location>
</feature>
<gene>
    <name evidence="3" type="ORF">PSU4_36740</name>
</gene>
<dbReference type="SUPFAM" id="SSF55781">
    <property type="entry name" value="GAF domain-like"/>
    <property type="match status" value="1"/>
</dbReference>
<evidence type="ECO:0000313" key="3">
    <source>
        <dbReference type="EMBL" id="GEL24720.1"/>
    </source>
</evidence>
<dbReference type="Pfam" id="PF13185">
    <property type="entry name" value="GAF_2"/>
    <property type="match status" value="1"/>
</dbReference>
<reference evidence="3 4" key="1">
    <citation type="submission" date="2019-07" db="EMBL/GenBank/DDBJ databases">
        <title>Whole genome shotgun sequence of Pseudonocardia sulfidoxydans NBRC 16205.</title>
        <authorList>
            <person name="Hosoyama A."/>
            <person name="Uohara A."/>
            <person name="Ohji S."/>
            <person name="Ichikawa N."/>
        </authorList>
    </citation>
    <scope>NUCLEOTIDE SEQUENCE [LARGE SCALE GENOMIC DNA]</scope>
    <source>
        <strain evidence="3 4">NBRC 16205</strain>
    </source>
</reference>
<dbReference type="EMBL" id="BJVJ01000038">
    <property type="protein sequence ID" value="GEL24720.1"/>
    <property type="molecule type" value="Genomic_DNA"/>
</dbReference>
<dbReference type="InterPro" id="IPR003018">
    <property type="entry name" value="GAF"/>
</dbReference>
<organism evidence="3 4">
    <name type="scientific">Pseudonocardia sulfidoxydans NBRC 16205</name>
    <dbReference type="NCBI Taxonomy" id="1223511"/>
    <lineage>
        <taxon>Bacteria</taxon>
        <taxon>Bacillati</taxon>
        <taxon>Actinomycetota</taxon>
        <taxon>Actinomycetes</taxon>
        <taxon>Pseudonocardiales</taxon>
        <taxon>Pseudonocardiaceae</taxon>
        <taxon>Pseudonocardia</taxon>
    </lineage>
</organism>
<keyword evidence="4" id="KW-1185">Reference proteome</keyword>